<organism evidence="3 4">
    <name type="scientific">Streptomyces niphimycinicus</name>
    <dbReference type="NCBI Taxonomy" id="2842201"/>
    <lineage>
        <taxon>Bacteria</taxon>
        <taxon>Bacillati</taxon>
        <taxon>Actinomycetota</taxon>
        <taxon>Actinomycetes</taxon>
        <taxon>Kitasatosporales</taxon>
        <taxon>Streptomycetaceae</taxon>
        <taxon>Streptomyces</taxon>
    </lineage>
</organism>
<dbReference type="Gene3D" id="3.40.366.10">
    <property type="entry name" value="Malonyl-Coenzyme A Acyl Carrier Protein, domain 2"/>
    <property type="match status" value="1"/>
</dbReference>
<evidence type="ECO:0000256" key="2">
    <source>
        <dbReference type="ARBA" id="ARBA00023268"/>
    </source>
</evidence>
<dbReference type="EMBL" id="JAHLEM010001118">
    <property type="protein sequence ID" value="MBU3871529.1"/>
    <property type="molecule type" value="Genomic_DNA"/>
</dbReference>
<feature type="non-terminal residue" evidence="3">
    <location>
        <position position="132"/>
    </location>
</feature>
<keyword evidence="2" id="KW-0511">Multifunctional enzyme</keyword>
<evidence type="ECO:0008006" key="5">
    <source>
        <dbReference type="Google" id="ProtNLM"/>
    </source>
</evidence>
<dbReference type="InterPro" id="IPR001227">
    <property type="entry name" value="Ac_transferase_dom_sf"/>
</dbReference>
<reference evidence="3 4" key="1">
    <citation type="submission" date="2021-06" db="EMBL/GenBank/DDBJ databases">
        <authorList>
            <person name="Pan X."/>
        </authorList>
    </citation>
    <scope>NUCLEOTIDE SEQUENCE [LARGE SCALE GENOMIC DNA]</scope>
    <source>
        <strain evidence="3 4">4503</strain>
    </source>
</reference>
<sequence length="132" mass="13720">GTAEPVEEAPERGGSHVLPYALSAKGTDALRAQAERLYAHLTAHSDLAPADVAHTLVTGRAALDHRAVLVADGRDELLSGLDALARGESAPGLVEGTVAEGELAFLFTGQGSQRLGMGRELYDAYPVFADAL</sequence>
<dbReference type="PANTHER" id="PTHR43775:SF51">
    <property type="entry name" value="INACTIVE PHENOLPHTHIOCEROL SYNTHESIS POLYKETIDE SYNTHASE TYPE I PKS1-RELATED"/>
    <property type="match status" value="1"/>
</dbReference>
<protein>
    <recommendedName>
        <fullName evidence="5">Acyltransferase domain-containing protein</fullName>
    </recommendedName>
</protein>
<name>A0ABS6CXJ8_9ACTN</name>
<dbReference type="InterPro" id="IPR050091">
    <property type="entry name" value="PKS_NRPS_Biosynth_Enz"/>
</dbReference>
<accession>A0ABS6CXJ8</accession>
<evidence type="ECO:0000313" key="3">
    <source>
        <dbReference type="EMBL" id="MBU3871529.1"/>
    </source>
</evidence>
<dbReference type="Proteomes" id="UP000720508">
    <property type="component" value="Unassembled WGS sequence"/>
</dbReference>
<dbReference type="Pfam" id="PF22621">
    <property type="entry name" value="CurL-like_PKS_C"/>
    <property type="match status" value="1"/>
</dbReference>
<gene>
    <name evidence="3" type="ORF">KN815_48040</name>
</gene>
<feature type="non-terminal residue" evidence="3">
    <location>
        <position position="1"/>
    </location>
</feature>
<evidence type="ECO:0000313" key="4">
    <source>
        <dbReference type="Proteomes" id="UP000720508"/>
    </source>
</evidence>
<dbReference type="SUPFAM" id="SSF52151">
    <property type="entry name" value="FabD/lysophospholipase-like"/>
    <property type="match status" value="1"/>
</dbReference>
<keyword evidence="1" id="KW-0808">Transferase</keyword>
<dbReference type="PANTHER" id="PTHR43775">
    <property type="entry name" value="FATTY ACID SYNTHASE"/>
    <property type="match status" value="1"/>
</dbReference>
<dbReference type="InterPro" id="IPR016035">
    <property type="entry name" value="Acyl_Trfase/lysoPLipase"/>
</dbReference>
<proteinExistence type="predicted"/>
<keyword evidence="4" id="KW-1185">Reference proteome</keyword>
<evidence type="ECO:0000256" key="1">
    <source>
        <dbReference type="ARBA" id="ARBA00022679"/>
    </source>
</evidence>
<comment type="caution">
    <text evidence="3">The sequence shown here is derived from an EMBL/GenBank/DDBJ whole genome shotgun (WGS) entry which is preliminary data.</text>
</comment>